<dbReference type="AlphaFoldDB" id="A0A9D4GB31"/>
<dbReference type="PANTHER" id="PTHR47773">
    <property type="entry name" value="SI:DKEY-9I5.2-RELATED"/>
    <property type="match status" value="1"/>
</dbReference>
<name>A0A9D4GB31_DREPO</name>
<organism evidence="1 2">
    <name type="scientific">Dreissena polymorpha</name>
    <name type="common">Zebra mussel</name>
    <name type="synonym">Mytilus polymorpha</name>
    <dbReference type="NCBI Taxonomy" id="45954"/>
    <lineage>
        <taxon>Eukaryota</taxon>
        <taxon>Metazoa</taxon>
        <taxon>Spiralia</taxon>
        <taxon>Lophotrochozoa</taxon>
        <taxon>Mollusca</taxon>
        <taxon>Bivalvia</taxon>
        <taxon>Autobranchia</taxon>
        <taxon>Heteroconchia</taxon>
        <taxon>Euheterodonta</taxon>
        <taxon>Imparidentia</taxon>
        <taxon>Neoheterodontei</taxon>
        <taxon>Myida</taxon>
        <taxon>Dreissenoidea</taxon>
        <taxon>Dreissenidae</taxon>
        <taxon>Dreissena</taxon>
    </lineage>
</organism>
<reference evidence="1" key="1">
    <citation type="journal article" date="2019" name="bioRxiv">
        <title>The Genome of the Zebra Mussel, Dreissena polymorpha: A Resource for Invasive Species Research.</title>
        <authorList>
            <person name="McCartney M.A."/>
            <person name="Auch B."/>
            <person name="Kono T."/>
            <person name="Mallez S."/>
            <person name="Zhang Y."/>
            <person name="Obille A."/>
            <person name="Becker A."/>
            <person name="Abrahante J.E."/>
            <person name="Garbe J."/>
            <person name="Badalamenti J.P."/>
            <person name="Herman A."/>
            <person name="Mangelson H."/>
            <person name="Liachko I."/>
            <person name="Sullivan S."/>
            <person name="Sone E.D."/>
            <person name="Koren S."/>
            <person name="Silverstein K.A.T."/>
            <person name="Beckman K.B."/>
            <person name="Gohl D.M."/>
        </authorList>
    </citation>
    <scope>NUCLEOTIDE SEQUENCE</scope>
    <source>
        <strain evidence="1">Duluth1</strain>
        <tissue evidence="1">Whole animal</tissue>
    </source>
</reference>
<dbReference type="Proteomes" id="UP000828390">
    <property type="component" value="Unassembled WGS sequence"/>
</dbReference>
<protein>
    <submittedName>
        <fullName evidence="1">Uncharacterized protein</fullName>
    </submittedName>
</protein>
<sequence>MDGIFMWNSDRASEAITNQPETQVVPVTYSGPLKHHTNMLWQELCGRLLFPDFKPPGKYTGELVGIQYLYDQTGHELPGLDQTRNQLEKDEDENVADDLEDEGFVEQPGISLPGENVEFTFVAGHYRK</sequence>
<evidence type="ECO:0000313" key="1">
    <source>
        <dbReference type="EMBL" id="KAH3813668.1"/>
    </source>
</evidence>
<dbReference type="OrthoDB" id="6158251at2759"/>
<accession>A0A9D4GB31</accession>
<keyword evidence="2" id="KW-1185">Reference proteome</keyword>
<reference evidence="1" key="2">
    <citation type="submission" date="2020-11" db="EMBL/GenBank/DDBJ databases">
        <authorList>
            <person name="McCartney M.A."/>
            <person name="Auch B."/>
            <person name="Kono T."/>
            <person name="Mallez S."/>
            <person name="Becker A."/>
            <person name="Gohl D.M."/>
            <person name="Silverstein K.A.T."/>
            <person name="Koren S."/>
            <person name="Bechman K.B."/>
            <person name="Herman A."/>
            <person name="Abrahante J.E."/>
            <person name="Garbe J."/>
        </authorList>
    </citation>
    <scope>NUCLEOTIDE SEQUENCE</scope>
    <source>
        <strain evidence="1">Duluth1</strain>
        <tissue evidence="1">Whole animal</tissue>
    </source>
</reference>
<dbReference type="PANTHER" id="PTHR47773:SF1">
    <property type="entry name" value="C2H2-TYPE DOMAIN-CONTAINING PROTEIN"/>
    <property type="match status" value="1"/>
</dbReference>
<proteinExistence type="predicted"/>
<gene>
    <name evidence="1" type="ORF">DPMN_142133</name>
</gene>
<dbReference type="EMBL" id="JAIWYP010000006">
    <property type="protein sequence ID" value="KAH3813668.1"/>
    <property type="molecule type" value="Genomic_DNA"/>
</dbReference>
<comment type="caution">
    <text evidence="1">The sequence shown here is derived from an EMBL/GenBank/DDBJ whole genome shotgun (WGS) entry which is preliminary data.</text>
</comment>
<evidence type="ECO:0000313" key="2">
    <source>
        <dbReference type="Proteomes" id="UP000828390"/>
    </source>
</evidence>